<feature type="transmembrane region" description="Helical" evidence="1">
    <location>
        <begin position="78"/>
        <end position="101"/>
    </location>
</feature>
<reference evidence="3 4" key="1">
    <citation type="submission" date="2015-05" db="EMBL/GenBank/DDBJ databases">
        <title>Complete genome sequence of a sulfur-oxidizing gammaproteobacterium strain HA5.</title>
        <authorList>
            <person name="Miura A."/>
            <person name="Kojima H."/>
            <person name="Fukui M."/>
        </authorList>
    </citation>
    <scope>NUCLEOTIDE SEQUENCE [LARGE SCALE GENOMIC DNA]</scope>
    <source>
        <strain evidence="3 4">HA5</strain>
    </source>
</reference>
<dbReference type="OrthoDB" id="9799666at2"/>
<dbReference type="AlphaFoldDB" id="A0A1B4XGF8"/>
<keyword evidence="1" id="KW-1133">Transmembrane helix</keyword>
<feature type="transmembrane region" description="Helical" evidence="1">
    <location>
        <begin position="21"/>
        <end position="40"/>
    </location>
</feature>
<keyword evidence="1" id="KW-0472">Membrane</keyword>
<dbReference type="Proteomes" id="UP000243180">
    <property type="component" value="Chromosome"/>
</dbReference>
<feature type="domain" description="CAAX prenyl protease 2/Lysostaphin resistance protein A-like" evidence="2">
    <location>
        <begin position="43"/>
        <end position="130"/>
    </location>
</feature>
<dbReference type="Pfam" id="PF02517">
    <property type="entry name" value="Rce1-like"/>
    <property type="match status" value="1"/>
</dbReference>
<dbReference type="RefSeq" id="WP_096360702.1">
    <property type="nucleotide sequence ID" value="NZ_AP014879.1"/>
</dbReference>
<feature type="transmembrane region" description="Helical" evidence="1">
    <location>
        <begin position="121"/>
        <end position="143"/>
    </location>
</feature>
<evidence type="ECO:0000259" key="2">
    <source>
        <dbReference type="Pfam" id="PF02517"/>
    </source>
</evidence>
<evidence type="ECO:0000313" key="4">
    <source>
        <dbReference type="Proteomes" id="UP000243180"/>
    </source>
</evidence>
<keyword evidence="1" id="KW-0812">Transmembrane</keyword>
<dbReference type="GO" id="GO:0080120">
    <property type="term" value="P:CAAX-box protein maturation"/>
    <property type="evidence" value="ECO:0007669"/>
    <property type="project" value="UniProtKB-ARBA"/>
</dbReference>
<proteinExistence type="predicted"/>
<gene>
    <name evidence="3" type="ORF">SCL_1591</name>
</gene>
<evidence type="ECO:0000313" key="3">
    <source>
        <dbReference type="EMBL" id="BAV33896.1"/>
    </source>
</evidence>
<evidence type="ECO:0000256" key="1">
    <source>
        <dbReference type="SAM" id="Phobius"/>
    </source>
</evidence>
<dbReference type="EMBL" id="AP014879">
    <property type="protein sequence ID" value="BAV33896.1"/>
    <property type="molecule type" value="Genomic_DNA"/>
</dbReference>
<protein>
    <recommendedName>
        <fullName evidence="2">CAAX prenyl protease 2/Lysostaphin resistance protein A-like domain-containing protein</fullName>
    </recommendedName>
</protein>
<organism evidence="3 4">
    <name type="scientific">Sulfuricaulis limicola</name>
    <dbReference type="NCBI Taxonomy" id="1620215"/>
    <lineage>
        <taxon>Bacteria</taxon>
        <taxon>Pseudomonadati</taxon>
        <taxon>Pseudomonadota</taxon>
        <taxon>Gammaproteobacteria</taxon>
        <taxon>Acidiferrobacterales</taxon>
        <taxon>Acidiferrobacteraceae</taxon>
        <taxon>Sulfuricaulis</taxon>
    </lineage>
</organism>
<name>A0A1B4XGF8_9GAMM</name>
<dbReference type="KEGG" id="slim:SCL_1591"/>
<keyword evidence="4" id="KW-1185">Reference proteome</keyword>
<dbReference type="GO" id="GO:0004175">
    <property type="term" value="F:endopeptidase activity"/>
    <property type="evidence" value="ECO:0007669"/>
    <property type="project" value="UniProtKB-ARBA"/>
</dbReference>
<dbReference type="InterPro" id="IPR003675">
    <property type="entry name" value="Rce1/LyrA-like_dom"/>
</dbReference>
<accession>A0A1B4XGF8</accession>
<sequence length="147" mass="16526">MLFLPLLDRGWRVPALPRSRAHYLIWAALLVAGLVLLAWRPSAMPFAVSTLLMAAIPEEWFFRGYFMTRLGNGLKANVIASVLFCLMHGLTRGWTAAALVFAPSLLYGWLYQRTRDLPLLVLVHALSNLVYILFLAGMVATWAPDLR</sequence>
<dbReference type="InParanoid" id="A0A1B4XGF8"/>